<keyword evidence="2" id="KW-0560">Oxidoreductase</keyword>
<dbReference type="PANTHER" id="PTHR10556:SF28">
    <property type="entry name" value="VERY-LONG-CHAIN ENOYL-COA REDUCTASE"/>
    <property type="match status" value="1"/>
</dbReference>
<evidence type="ECO:0000256" key="1">
    <source>
        <dbReference type="ARBA" id="ARBA00022516"/>
    </source>
</evidence>
<evidence type="ECO:0008006" key="7">
    <source>
        <dbReference type="Google" id="ProtNLM"/>
    </source>
</evidence>
<evidence type="ECO:0000313" key="5">
    <source>
        <dbReference type="EMBL" id="VDN41485.1"/>
    </source>
</evidence>
<feature type="transmembrane region" description="Helical" evidence="4">
    <location>
        <begin position="123"/>
        <end position="143"/>
    </location>
</feature>
<keyword evidence="1" id="KW-0444">Lipid biosynthesis</keyword>
<accession>A0A3P7NFW2</accession>
<dbReference type="GO" id="GO:0042761">
    <property type="term" value="P:very long-chain fatty acid biosynthetic process"/>
    <property type="evidence" value="ECO:0007669"/>
    <property type="project" value="TreeGrafter"/>
</dbReference>
<keyword evidence="4" id="KW-0472">Membrane</keyword>
<evidence type="ECO:0000256" key="2">
    <source>
        <dbReference type="ARBA" id="ARBA00023002"/>
    </source>
</evidence>
<protein>
    <recommendedName>
        <fullName evidence="7">Steroid 5-alpha reductase C-terminal domain-containing protein</fullName>
    </recommendedName>
</protein>
<dbReference type="OrthoDB" id="540503at2759"/>
<name>A0A3P7NFW2_DIBLA</name>
<dbReference type="AlphaFoldDB" id="A0A3P7NFW2"/>
<evidence type="ECO:0000256" key="4">
    <source>
        <dbReference type="SAM" id="Phobius"/>
    </source>
</evidence>
<keyword evidence="6" id="KW-1185">Reference proteome</keyword>
<dbReference type="Proteomes" id="UP000281553">
    <property type="component" value="Unassembled WGS sequence"/>
</dbReference>
<dbReference type="PANTHER" id="PTHR10556">
    <property type="entry name" value="3-OXO-5-ALPHA-STEROID 4-DEHYDROGENASE"/>
    <property type="match status" value="1"/>
</dbReference>
<dbReference type="GO" id="GO:0016491">
    <property type="term" value="F:oxidoreductase activity"/>
    <property type="evidence" value="ECO:0007669"/>
    <property type="project" value="UniProtKB-KW"/>
</dbReference>
<dbReference type="EMBL" id="UYRU01101541">
    <property type="protein sequence ID" value="VDN41485.1"/>
    <property type="molecule type" value="Genomic_DNA"/>
</dbReference>
<sequence length="167" mass="19292">MADTYGLADIPGAEKLSKVQVYFKDLGPQVGWSTVFYTEYAVPPIAYGLMWLLRQECMVPYLRTISPAISTVYFPPITTHLGLRALAAACFVGHFVKRELETAFVHRFSHGTMPLMNIFKNSAYYWLFAIAIAYFTNHHLYTFPSKFCGRPYRWRLFLFFQNVSVSF</sequence>
<keyword evidence="4" id="KW-1133">Transmembrane helix</keyword>
<evidence type="ECO:0000313" key="6">
    <source>
        <dbReference type="Proteomes" id="UP000281553"/>
    </source>
</evidence>
<keyword evidence="3" id="KW-0443">Lipid metabolism</keyword>
<evidence type="ECO:0000256" key="3">
    <source>
        <dbReference type="ARBA" id="ARBA00023098"/>
    </source>
</evidence>
<proteinExistence type="predicted"/>
<gene>
    <name evidence="5" type="ORF">DILT_LOCUS18563</name>
</gene>
<organism evidence="5 6">
    <name type="scientific">Dibothriocephalus latus</name>
    <name type="common">Fish tapeworm</name>
    <name type="synonym">Diphyllobothrium latum</name>
    <dbReference type="NCBI Taxonomy" id="60516"/>
    <lineage>
        <taxon>Eukaryota</taxon>
        <taxon>Metazoa</taxon>
        <taxon>Spiralia</taxon>
        <taxon>Lophotrochozoa</taxon>
        <taxon>Platyhelminthes</taxon>
        <taxon>Cestoda</taxon>
        <taxon>Eucestoda</taxon>
        <taxon>Diphyllobothriidea</taxon>
        <taxon>Diphyllobothriidae</taxon>
        <taxon>Dibothriocephalus</taxon>
    </lineage>
</organism>
<dbReference type="InterPro" id="IPR039357">
    <property type="entry name" value="SRD5A/TECR"/>
</dbReference>
<reference evidence="5 6" key="1">
    <citation type="submission" date="2018-11" db="EMBL/GenBank/DDBJ databases">
        <authorList>
            <consortium name="Pathogen Informatics"/>
        </authorList>
    </citation>
    <scope>NUCLEOTIDE SEQUENCE [LARGE SCALE GENOMIC DNA]</scope>
</reference>
<keyword evidence="4" id="KW-0812">Transmembrane</keyword>